<reference evidence="2 3" key="1">
    <citation type="journal article" date="2014" name="Agronomy (Basel)">
        <title>A Draft Genome Sequence for Ensete ventricosum, the Drought-Tolerant Tree Against Hunger.</title>
        <authorList>
            <person name="Harrison J."/>
            <person name="Moore K.A."/>
            <person name="Paszkiewicz K."/>
            <person name="Jones T."/>
            <person name="Grant M."/>
            <person name="Ambacheew D."/>
            <person name="Muzemil S."/>
            <person name="Studholme D.J."/>
        </authorList>
    </citation>
    <scope>NUCLEOTIDE SEQUENCE [LARGE SCALE GENOMIC DNA]</scope>
</reference>
<protein>
    <submittedName>
        <fullName evidence="2">Uncharacterized protein</fullName>
    </submittedName>
</protein>
<dbReference type="EMBL" id="AMZH03000664">
    <property type="protein sequence ID" value="RRT82585.1"/>
    <property type="molecule type" value="Genomic_DNA"/>
</dbReference>
<feature type="region of interest" description="Disordered" evidence="1">
    <location>
        <begin position="1"/>
        <end position="21"/>
    </location>
</feature>
<evidence type="ECO:0000256" key="1">
    <source>
        <dbReference type="SAM" id="MobiDB-lite"/>
    </source>
</evidence>
<gene>
    <name evidence="2" type="ORF">B296_00003140</name>
</gene>
<sequence length="193" mass="21158">MVPDCTKNASLSIPVPRDSRGDGSVRHHIMCGVTKIEDLVQSTEMPHLLHLPPLALAQMPQSSIFSSSSLFGSTSRRPTTTLLSLTTTITVIDVSFVIIIDASPPSSSAFGTSTDASELYLLFLFLIRIDIEKINHHIVIIDHRYNSPSMYPPLSSVRWTKTERDATTPLGFRLDPNLGIGKSPFHPTSFACP</sequence>
<name>A0A427B287_ENSVE</name>
<evidence type="ECO:0000313" key="2">
    <source>
        <dbReference type="EMBL" id="RRT82585.1"/>
    </source>
</evidence>
<proteinExistence type="predicted"/>
<dbReference type="AlphaFoldDB" id="A0A427B287"/>
<dbReference type="Proteomes" id="UP000287651">
    <property type="component" value="Unassembled WGS sequence"/>
</dbReference>
<organism evidence="2 3">
    <name type="scientific">Ensete ventricosum</name>
    <name type="common">Abyssinian banana</name>
    <name type="synonym">Musa ensete</name>
    <dbReference type="NCBI Taxonomy" id="4639"/>
    <lineage>
        <taxon>Eukaryota</taxon>
        <taxon>Viridiplantae</taxon>
        <taxon>Streptophyta</taxon>
        <taxon>Embryophyta</taxon>
        <taxon>Tracheophyta</taxon>
        <taxon>Spermatophyta</taxon>
        <taxon>Magnoliopsida</taxon>
        <taxon>Liliopsida</taxon>
        <taxon>Zingiberales</taxon>
        <taxon>Musaceae</taxon>
        <taxon>Ensete</taxon>
    </lineage>
</organism>
<accession>A0A427B287</accession>
<evidence type="ECO:0000313" key="3">
    <source>
        <dbReference type="Proteomes" id="UP000287651"/>
    </source>
</evidence>
<comment type="caution">
    <text evidence="2">The sequence shown here is derived from an EMBL/GenBank/DDBJ whole genome shotgun (WGS) entry which is preliminary data.</text>
</comment>